<evidence type="ECO:0000313" key="3">
    <source>
        <dbReference type="EMBL" id="CUH91779.1"/>
    </source>
</evidence>
<dbReference type="Proteomes" id="UP000196053">
    <property type="component" value="Chromosome I"/>
</dbReference>
<comment type="similarity">
    <text evidence="1">Belongs to the AB hydrolase superfamily. FUS2 hydrolase family.</text>
</comment>
<reference evidence="4" key="1">
    <citation type="submission" date="2015-09" db="EMBL/GenBank/DDBJ databases">
        <authorList>
            <person name="Wibberg D."/>
        </authorList>
    </citation>
    <scope>NUCLEOTIDE SEQUENCE [LARGE SCALE GENOMIC DNA]</scope>
    <source>
        <strain evidence="4">SD1D</strain>
    </source>
</reference>
<dbReference type="SUPFAM" id="SSF53474">
    <property type="entry name" value="alpha/beta-Hydrolases"/>
    <property type="match status" value="1"/>
</dbReference>
<dbReference type="PANTHER" id="PTHR22946">
    <property type="entry name" value="DIENELACTONE HYDROLASE DOMAIN-CONTAINING PROTEIN-RELATED"/>
    <property type="match status" value="1"/>
</dbReference>
<proteinExistence type="inferred from homology"/>
<dbReference type="OrthoDB" id="9812921at2"/>
<dbReference type="Gene3D" id="3.40.50.1820">
    <property type="entry name" value="alpha/beta hydrolase"/>
    <property type="match status" value="1"/>
</dbReference>
<protein>
    <recommendedName>
        <fullName evidence="2">AB hydrolase-1 domain-containing protein</fullName>
    </recommendedName>
</protein>
<evidence type="ECO:0000313" key="4">
    <source>
        <dbReference type="Proteomes" id="UP000196053"/>
    </source>
</evidence>
<dbReference type="KEGG" id="hsd:SD1D_0226"/>
<dbReference type="RefSeq" id="WP_058257215.1">
    <property type="nucleotide sequence ID" value="NZ_LN879430.1"/>
</dbReference>
<dbReference type="InterPro" id="IPR000073">
    <property type="entry name" value="AB_hydrolase_1"/>
</dbReference>
<dbReference type="InterPro" id="IPR050261">
    <property type="entry name" value="FrsA_esterase"/>
</dbReference>
<organism evidence="3 4">
    <name type="scientific">Herbinix luporum</name>
    <dbReference type="NCBI Taxonomy" id="1679721"/>
    <lineage>
        <taxon>Bacteria</taxon>
        <taxon>Bacillati</taxon>
        <taxon>Bacillota</taxon>
        <taxon>Clostridia</taxon>
        <taxon>Lachnospirales</taxon>
        <taxon>Lachnospiraceae</taxon>
        <taxon>Herbinix</taxon>
    </lineage>
</organism>
<name>A0A0K8J345_9FIRM</name>
<dbReference type="EMBL" id="LN879430">
    <property type="protein sequence ID" value="CUH91779.1"/>
    <property type="molecule type" value="Genomic_DNA"/>
</dbReference>
<gene>
    <name evidence="3" type="ORF">SD1D_0226</name>
</gene>
<dbReference type="InterPro" id="IPR029058">
    <property type="entry name" value="AB_hydrolase_fold"/>
</dbReference>
<dbReference type="AlphaFoldDB" id="A0A0K8J345"/>
<evidence type="ECO:0000259" key="2">
    <source>
        <dbReference type="Pfam" id="PF12697"/>
    </source>
</evidence>
<sequence length="388" mass="44716">MTSKLKTKIPVGYFHFHDDVGLNFQFNRALVNQCPMDEMMEAAQNIKTYADVKDVMTVLAEKALAERRILNASFYCRFAEFFCFGDSAEKKRLFDQFIQLFYKALEADMIERHKIEYPGGFLKAIRVKPDRSKTGTVVVHGGGDSFVEEFYLSVRGLVDEGFEVIMFEGPGQGEPLQKYNIRMTHEWEKPTKAVLDYFDLDNVTLVGISLGGYFALRAAAFEKRIRRVIAWDVVYDFFECVMGRNGMLKYYIINALVSINAKPIINCIARRQMRGKEMEKWIYDQMMYTFGAETPFDYLKTLKRYRCTKDISSSVSQDVLLLAGADDHIIPVRMYERQFKALVNARSVEGRIFTKEDHASNHCQVGNIGLTLNYIIDWINRKSSEGVT</sequence>
<evidence type="ECO:0000256" key="1">
    <source>
        <dbReference type="ARBA" id="ARBA00038115"/>
    </source>
</evidence>
<dbReference type="Pfam" id="PF12697">
    <property type="entry name" value="Abhydrolase_6"/>
    <property type="match status" value="1"/>
</dbReference>
<dbReference type="PANTHER" id="PTHR22946:SF12">
    <property type="entry name" value="CONIDIAL PIGMENT BIOSYNTHESIS PROTEIN AYG1 (AFU_ORTHOLOGUE AFUA_2G17550)"/>
    <property type="match status" value="1"/>
</dbReference>
<feature type="domain" description="AB hydrolase-1" evidence="2">
    <location>
        <begin position="137"/>
        <end position="338"/>
    </location>
</feature>
<accession>A0A0K8J345</accession>
<keyword evidence="4" id="KW-1185">Reference proteome</keyword>